<evidence type="ECO:0000256" key="1">
    <source>
        <dbReference type="SAM" id="MobiDB-lite"/>
    </source>
</evidence>
<evidence type="ECO:0000313" key="3">
    <source>
        <dbReference type="EMBL" id="CEL95617.1"/>
    </source>
</evidence>
<name>A0A0G4EIB1_VITBC</name>
<keyword evidence="4" id="KW-1185">Reference proteome</keyword>
<proteinExistence type="predicted"/>
<keyword evidence="2" id="KW-0732">Signal</keyword>
<sequence length="249" mass="27771">MLSALLLTCVSFLSVVVAFARISPLFENMPTRDEIKEALRNMEKIFEGGIGLPNFAPSAPRPFFIFVADEEGEAIGFAAEANDSVESTPPHEVPVCPGCRRERCIERSWDIYWLLRRCEPAMAATKGAQKTAPPPLPHRKAPPDLPSLSPLDEEPICPKSEDLRAAMRNQPRKRQHTLAESPPLPLMPRYGAPRAQTSPAPRCVGQEVGWHKDGGMPVRVGRVQRWKVGRDHVVWSARGPPFVHKTYTR</sequence>
<dbReference type="EMBL" id="CDMY01000234">
    <property type="protein sequence ID" value="CEL95617.1"/>
    <property type="molecule type" value="Genomic_DNA"/>
</dbReference>
<dbReference type="AlphaFoldDB" id="A0A0G4EIB1"/>
<evidence type="ECO:0000256" key="2">
    <source>
        <dbReference type="SAM" id="SignalP"/>
    </source>
</evidence>
<dbReference type="InParanoid" id="A0A0G4EIB1"/>
<evidence type="ECO:0000313" key="4">
    <source>
        <dbReference type="Proteomes" id="UP000041254"/>
    </source>
</evidence>
<gene>
    <name evidence="3" type="ORF">Vbra_4946</name>
</gene>
<feature type="chain" id="PRO_5005187165" evidence="2">
    <location>
        <begin position="21"/>
        <end position="249"/>
    </location>
</feature>
<organism evidence="3 4">
    <name type="scientific">Vitrella brassicaformis (strain CCMP3155)</name>
    <dbReference type="NCBI Taxonomy" id="1169540"/>
    <lineage>
        <taxon>Eukaryota</taxon>
        <taxon>Sar</taxon>
        <taxon>Alveolata</taxon>
        <taxon>Colpodellida</taxon>
        <taxon>Vitrellaceae</taxon>
        <taxon>Vitrella</taxon>
    </lineage>
</organism>
<accession>A0A0G4EIB1</accession>
<reference evidence="3 4" key="1">
    <citation type="submission" date="2014-11" db="EMBL/GenBank/DDBJ databases">
        <authorList>
            <person name="Zhu J."/>
            <person name="Qi W."/>
            <person name="Song R."/>
        </authorList>
    </citation>
    <scope>NUCLEOTIDE SEQUENCE [LARGE SCALE GENOMIC DNA]</scope>
</reference>
<dbReference type="Proteomes" id="UP000041254">
    <property type="component" value="Unassembled WGS sequence"/>
</dbReference>
<protein>
    <submittedName>
        <fullName evidence="3">Uncharacterized protein</fullName>
    </submittedName>
</protein>
<dbReference type="VEuPathDB" id="CryptoDB:Vbra_4946"/>
<feature type="signal peptide" evidence="2">
    <location>
        <begin position="1"/>
        <end position="20"/>
    </location>
</feature>
<feature type="region of interest" description="Disordered" evidence="1">
    <location>
        <begin position="125"/>
        <end position="156"/>
    </location>
</feature>
<feature type="region of interest" description="Disordered" evidence="1">
    <location>
        <begin position="168"/>
        <end position="188"/>
    </location>
</feature>